<dbReference type="Pfam" id="PF16080">
    <property type="entry name" value="Phage_holin_2_3"/>
    <property type="match status" value="1"/>
</dbReference>
<dbReference type="InterPro" id="IPR032118">
    <property type="entry name" value="Phage_holin_HP1"/>
</dbReference>
<accession>A0A241XUU2</accession>
<protein>
    <recommendedName>
        <fullName evidence="4">Holin</fullName>
    </recommendedName>
</protein>
<evidence type="ECO:0000313" key="2">
    <source>
        <dbReference type="EMBL" id="OTI64276.1"/>
    </source>
</evidence>
<evidence type="ECO:0008006" key="4">
    <source>
        <dbReference type="Google" id="ProtNLM"/>
    </source>
</evidence>
<evidence type="ECO:0000313" key="3">
    <source>
        <dbReference type="Proteomes" id="UP000194857"/>
    </source>
</evidence>
<gene>
    <name evidence="2" type="ORF">CAZ10_06160</name>
</gene>
<sequence>MSAASYTGAGISVLSGLTLTDVGIIVGIATAILTFIANIVWQVRKDRREKELYELERQALHEKLGR</sequence>
<reference evidence="2 3" key="1">
    <citation type="submission" date="2017-05" db="EMBL/GenBank/DDBJ databases">
        <authorList>
            <person name="Song R."/>
            <person name="Chenine A.L."/>
            <person name="Ruprecht R.M."/>
        </authorList>
    </citation>
    <scope>NUCLEOTIDE SEQUENCE [LARGE SCALE GENOMIC DNA]</scope>
    <source>
        <strain evidence="2 3">S567_C10_BS</strain>
    </source>
</reference>
<dbReference type="AlphaFoldDB" id="A0A241XUU2"/>
<keyword evidence="1" id="KW-0472">Membrane</keyword>
<comment type="caution">
    <text evidence="2">The sequence shown here is derived from an EMBL/GenBank/DDBJ whole genome shotgun (WGS) entry which is preliminary data.</text>
</comment>
<feature type="transmembrane region" description="Helical" evidence="1">
    <location>
        <begin position="22"/>
        <end position="41"/>
    </location>
</feature>
<keyword evidence="1" id="KW-1133">Transmembrane helix</keyword>
<dbReference type="Proteomes" id="UP000194857">
    <property type="component" value="Unassembled WGS sequence"/>
</dbReference>
<proteinExistence type="predicted"/>
<name>A0A241XUU2_PSEAI</name>
<dbReference type="EMBL" id="NFFZ01000003">
    <property type="protein sequence ID" value="OTI64276.1"/>
    <property type="molecule type" value="Genomic_DNA"/>
</dbReference>
<organism evidence="2 3">
    <name type="scientific">Pseudomonas aeruginosa</name>
    <dbReference type="NCBI Taxonomy" id="287"/>
    <lineage>
        <taxon>Bacteria</taxon>
        <taxon>Pseudomonadati</taxon>
        <taxon>Pseudomonadota</taxon>
        <taxon>Gammaproteobacteria</taxon>
        <taxon>Pseudomonadales</taxon>
        <taxon>Pseudomonadaceae</taxon>
        <taxon>Pseudomonas</taxon>
    </lineage>
</organism>
<keyword evidence="1" id="KW-0812">Transmembrane</keyword>
<evidence type="ECO:0000256" key="1">
    <source>
        <dbReference type="SAM" id="Phobius"/>
    </source>
</evidence>
<dbReference type="RefSeq" id="WP_049878428.1">
    <property type="nucleotide sequence ID" value="NZ_JAHYBD010000004.1"/>
</dbReference>